<evidence type="ECO:0000313" key="2">
    <source>
        <dbReference type="EMBL" id="CAL7949470.1"/>
    </source>
</evidence>
<sequence length="1199" mass="137407">MDEIEYKLQSRNSVLISHAISKLFETIKKKKYDQQTDHVSKIAEFKLLLTKVDSTDVTVSVSACQALIALVENGLWDINDALSTFTSSISTMKNHNVTTITISRLLILDLQSSTKDNTIYSFTLHAPQHPFIVILNRDKSSWQTILNEMTFIMNHHDPRVKENGVKMLRAVFLYILCNPFSNSADCCMQQIWQLLIKSKHSVCVQTEVLLWSCTAEKHTCINTNCRILELTEKALSEGNNEYCTALLPMIASLIIQLLKQGSDPRPNFNILLVTIDRCDKRIGNLMLTLMAEVVTLCPPIYLYSILQICIMIAEKMSCNDIFVNVLRASILKWMAYPSVLCSDALNMARDLANGIFVETKHTDDNETIFSSRLFTVFTQSDPYVQFYTELVHCLSIWKLSDILLWLQNMSRVSIYLKDKCKLLIAGLLLKENEPHVIELCCNILVDVSRENKSFASHVLPLILHKLTKCKTTTELKYLLLIIPELAITKENVPIITYTLDMLLNGEKRLKYFTIELYLKALRREQRCYRFISTAIIRLMKNDSSWYSDATCARAMKYICENCPEHGEMLVPLLSQILNRSTDTNGGTASALALCCISTLCKASIIDICSTWRVLAPKMEKEKRTIVLESLCQLFADVVSYPSTGYLEEYDQLIDNIISKLWKYATSNDIRVIDAAFKALSSYHLEQLTLKTLPERFKRNLVLPAVHAKTPIDTTTSSEDLFPYIPGTCWIQMLENVNKTALSSAGNLLISFVTKEVSSFRSGIYVWPQGEPQNFKYLPEKSVIRAVGEYLRKSDKSDSNNQRIITECLRIFAYKYPKPLPNINWNFLKDTVNMSAEAKRYTLSIASHHAGVSLSAKSFIENYLSKYKSINDTNFFWENNEHTVLYSNLEDLCQSIQPNVIKPFLETTLEYVMGKMNVDNKDSIQLFNCIMCSYAQALRSQEICHANSTLLSTILDKLLDRIDLTCDHFHSYFTAAVELSTKHLERMTSPKVWWDITVDKLKNAITIRAELVLKKPTLESPLTWLNEIIDETAVSTPSVQTYFLQIMQKVLTEMQFKNMSSNWILELMTQIQLLMESPSSHNDKIAFYFDVLFISVVSLSGIDSMLMKQKLMITCQDMYNIHNRTNLFPQALAIISNREDLKHAIPQVMEWLNYMRTSAISSVYKSTFHRSLICLRHNPHYKDVWIKYLSIQTDSDICCT</sequence>
<name>A0ABP1PDW1_XYLVO</name>
<keyword evidence="3" id="KW-1185">Reference proteome</keyword>
<dbReference type="Proteomes" id="UP001642520">
    <property type="component" value="Unassembled WGS sequence"/>
</dbReference>
<dbReference type="SUPFAM" id="SSF48371">
    <property type="entry name" value="ARM repeat"/>
    <property type="match status" value="2"/>
</dbReference>
<organism evidence="2 3">
    <name type="scientific">Xylocopa violacea</name>
    <name type="common">Violet carpenter bee</name>
    <name type="synonym">Apis violacea</name>
    <dbReference type="NCBI Taxonomy" id="135666"/>
    <lineage>
        <taxon>Eukaryota</taxon>
        <taxon>Metazoa</taxon>
        <taxon>Ecdysozoa</taxon>
        <taxon>Arthropoda</taxon>
        <taxon>Hexapoda</taxon>
        <taxon>Insecta</taxon>
        <taxon>Pterygota</taxon>
        <taxon>Neoptera</taxon>
        <taxon>Endopterygota</taxon>
        <taxon>Hymenoptera</taxon>
        <taxon>Apocrita</taxon>
        <taxon>Aculeata</taxon>
        <taxon>Apoidea</taxon>
        <taxon>Anthophila</taxon>
        <taxon>Apidae</taxon>
        <taxon>Xylocopa</taxon>
        <taxon>Xylocopa</taxon>
    </lineage>
</organism>
<comment type="caution">
    <text evidence="2">The sequence shown here is derived from an EMBL/GenBank/DDBJ whole genome shotgun (WGS) entry which is preliminary data.</text>
</comment>
<accession>A0ABP1PDW1</accession>
<gene>
    <name evidence="2" type="ORF">XYLVIOL_LOCUS9413</name>
</gene>
<proteinExistence type="predicted"/>
<feature type="domain" description="DUF3730" evidence="1">
    <location>
        <begin position="459"/>
        <end position="679"/>
    </location>
</feature>
<dbReference type="InterPro" id="IPR011989">
    <property type="entry name" value="ARM-like"/>
</dbReference>
<dbReference type="EMBL" id="CAXAJV020001300">
    <property type="protein sequence ID" value="CAL7949470.1"/>
    <property type="molecule type" value="Genomic_DNA"/>
</dbReference>
<dbReference type="InterPro" id="IPR022542">
    <property type="entry name" value="FOCAD/RST1_DUF3730"/>
</dbReference>
<evidence type="ECO:0000259" key="1">
    <source>
        <dbReference type="Pfam" id="PF12530"/>
    </source>
</evidence>
<protein>
    <recommendedName>
        <fullName evidence="1">DUF3730 domain-containing protein</fullName>
    </recommendedName>
</protein>
<dbReference type="Pfam" id="PF12530">
    <property type="entry name" value="DUF3730"/>
    <property type="match status" value="1"/>
</dbReference>
<dbReference type="PANTHER" id="PTHR16212">
    <property type="entry name" value="FOCADHESIN FAMILY MEMBER"/>
    <property type="match status" value="1"/>
</dbReference>
<dbReference type="PANTHER" id="PTHR16212:SF4">
    <property type="entry name" value="FOCADHESIN"/>
    <property type="match status" value="1"/>
</dbReference>
<dbReference type="InterPro" id="IPR045163">
    <property type="entry name" value="Focadhesin/RST1"/>
</dbReference>
<reference evidence="2 3" key="1">
    <citation type="submission" date="2024-08" db="EMBL/GenBank/DDBJ databases">
        <authorList>
            <person name="Will J Nash"/>
            <person name="Angela Man"/>
            <person name="Seanna McTaggart"/>
            <person name="Kendall Baker"/>
            <person name="Tom Barker"/>
            <person name="Leah Catchpole"/>
            <person name="Alex Durrant"/>
            <person name="Karim Gharbi"/>
            <person name="Naomi Irish"/>
            <person name="Gemy Kaithakottil"/>
            <person name="Debby Ku"/>
            <person name="Aaliyah Providence"/>
            <person name="Felix Shaw"/>
            <person name="David Swarbreck"/>
            <person name="Chris Watkins"/>
            <person name="Ann M. McCartney"/>
            <person name="Giulio Formenti"/>
            <person name="Alice Mouton"/>
            <person name="Noel Vella"/>
            <person name="Bjorn M von Reumont"/>
            <person name="Adriana Vella"/>
            <person name="Wilfried Haerty"/>
        </authorList>
    </citation>
    <scope>NUCLEOTIDE SEQUENCE [LARGE SCALE GENOMIC DNA]</scope>
</reference>
<dbReference type="Gene3D" id="1.25.10.10">
    <property type="entry name" value="Leucine-rich Repeat Variant"/>
    <property type="match status" value="1"/>
</dbReference>
<dbReference type="InterPro" id="IPR016024">
    <property type="entry name" value="ARM-type_fold"/>
</dbReference>
<evidence type="ECO:0000313" key="3">
    <source>
        <dbReference type="Proteomes" id="UP001642520"/>
    </source>
</evidence>